<reference evidence="1" key="1">
    <citation type="submission" date="2009-01" db="EMBL/GenBank/DDBJ databases">
        <authorList>
            <person name="Qin X."/>
            <person name="Bachman B."/>
            <person name="Battles P."/>
            <person name="Bell A."/>
            <person name="Bess C."/>
            <person name="Bickham C."/>
            <person name="Chaboub L."/>
            <person name="Chen D."/>
            <person name="Coyle M."/>
            <person name="Deiros D.R."/>
            <person name="Dinh H."/>
            <person name="Forbes L."/>
            <person name="Fowler G."/>
            <person name="Francisco L."/>
            <person name="Fu Q."/>
            <person name="Gubbala S."/>
            <person name="Hale W."/>
            <person name="Han Y."/>
            <person name="Hemphill L."/>
            <person name="Highlander S.K."/>
            <person name="Hirani K."/>
            <person name="Hogues M."/>
            <person name="Jackson L."/>
            <person name="Jakkamsetti A."/>
            <person name="Javaid M."/>
            <person name="Jiang H."/>
            <person name="Korchina V."/>
            <person name="Kovar C."/>
            <person name="Lara F."/>
            <person name="Lee S."/>
            <person name="Mata R."/>
            <person name="Mathew T."/>
            <person name="Moen C."/>
            <person name="Morales K."/>
            <person name="Munidasa M."/>
            <person name="Nazareth L."/>
            <person name="Ngo R."/>
            <person name="Nguyen L."/>
            <person name="Okwuonu G."/>
            <person name="Ongeri F."/>
            <person name="Patil S."/>
            <person name="Petrosino J."/>
            <person name="Pham C."/>
            <person name="Pham P."/>
            <person name="Pu L.-L."/>
            <person name="Puazo M."/>
            <person name="Raj R."/>
            <person name="Reid J."/>
            <person name="Rouhana J."/>
            <person name="Saada N."/>
            <person name="Shang Y."/>
            <person name="Simmons D."/>
            <person name="Thornton R."/>
            <person name="Warren J."/>
            <person name="Weissenberger G."/>
            <person name="Zhang J."/>
            <person name="Zhang L."/>
            <person name="Zhou C."/>
            <person name="Zhu D."/>
            <person name="Muzny D."/>
            <person name="Worley K."/>
            <person name="Gibbs R."/>
        </authorList>
    </citation>
    <scope>NUCLEOTIDE SEQUENCE [LARGE SCALE GENOMIC DNA]</scope>
    <source>
        <strain evidence="1">LMS2-1</strain>
    </source>
</reference>
<accession>C2JZM1</accession>
<dbReference type="AlphaFoldDB" id="C2JZM1"/>
<sequence length="58" mass="6606">MWKKILKGAVFKNRQAVGAGMAARALYFDIDWCEVRFMKGLAIDRRETTRAAAMSPTR</sequence>
<keyword evidence="2" id="KW-1185">Reference proteome</keyword>
<protein>
    <submittedName>
        <fullName evidence="1">Uncharacterized protein</fullName>
    </submittedName>
</protein>
<name>C2JZM1_LACRM</name>
<gene>
    <name evidence="1" type="ORF">HMPREF0539_2356</name>
</gene>
<evidence type="ECO:0000313" key="1">
    <source>
        <dbReference type="EMBL" id="EEN79569.1"/>
    </source>
</evidence>
<dbReference type="EMBL" id="ACIZ01000098">
    <property type="protein sequence ID" value="EEN79569.1"/>
    <property type="molecule type" value="Genomic_DNA"/>
</dbReference>
<comment type="caution">
    <text evidence="1">The sequence shown here is derived from an EMBL/GenBank/DDBJ whole genome shotgun (WGS) entry which is preliminary data.</text>
</comment>
<organism evidence="1 2">
    <name type="scientific">Lacticaseibacillus rhamnosus (strain LMS2-1)</name>
    <dbReference type="NCBI Taxonomy" id="525361"/>
    <lineage>
        <taxon>Bacteria</taxon>
        <taxon>Bacillati</taxon>
        <taxon>Bacillota</taxon>
        <taxon>Bacilli</taxon>
        <taxon>Lactobacillales</taxon>
        <taxon>Lactobacillaceae</taxon>
        <taxon>Lacticaseibacillus</taxon>
    </lineage>
</organism>
<proteinExistence type="predicted"/>
<dbReference type="Proteomes" id="UP000004525">
    <property type="component" value="Unassembled WGS sequence"/>
</dbReference>
<dbReference type="HOGENOM" id="CLU_2973846_0_0_9"/>
<evidence type="ECO:0000313" key="2">
    <source>
        <dbReference type="Proteomes" id="UP000004525"/>
    </source>
</evidence>